<dbReference type="InterPro" id="IPR003123">
    <property type="entry name" value="VPS9"/>
</dbReference>
<keyword evidence="3" id="KW-1185">Reference proteome</keyword>
<dbReference type="GeneID" id="26262209"/>
<dbReference type="SUPFAM" id="SSF109993">
    <property type="entry name" value="VPS9 domain"/>
    <property type="match status" value="1"/>
</dbReference>
<organism evidence="2 3">
    <name type="scientific">Ordospora colligata OC4</name>
    <dbReference type="NCBI Taxonomy" id="1354746"/>
    <lineage>
        <taxon>Eukaryota</taxon>
        <taxon>Fungi</taxon>
        <taxon>Fungi incertae sedis</taxon>
        <taxon>Microsporidia</taxon>
        <taxon>Ordosporidae</taxon>
        <taxon>Ordospora</taxon>
    </lineage>
</organism>
<dbReference type="AlphaFoldDB" id="A0A0B2UJL2"/>
<sequence length="255" mass="29636">MCKDACVKALLSLSLTPAGKIIDSFTQDMKLVKNNPELLQTFYDYISEKYRIKCEAGIALVEKMTITNRFNELMDINDSTNQLINKKLILYKWIKPEHLELGINNESLEHLFPLFEAIASLSTPTEKIIHLMQIIEKLYGTIGQHENQGEMLSAIIYCIVKSSVPNIYLEVQFMVKYRRRIVDICMPECLHGIGISIHCNCPAPRMYGEKEITYYLTSFQAAIDFIRRMEYYDLKINESEFHRNIMEAIKLVKDF</sequence>
<dbReference type="RefSeq" id="XP_014563471.1">
    <property type="nucleotide sequence ID" value="XM_014707985.1"/>
</dbReference>
<accession>A0A0B2UJL2</accession>
<gene>
    <name evidence="2" type="ORF">M896_081690</name>
</gene>
<protein>
    <recommendedName>
        <fullName evidence="1">VPS9 domain-containing protein</fullName>
    </recommendedName>
</protein>
<evidence type="ECO:0000313" key="2">
    <source>
        <dbReference type="EMBL" id="KHN69429.1"/>
    </source>
</evidence>
<feature type="domain" description="VPS9" evidence="1">
    <location>
        <begin position="78"/>
        <end position="235"/>
    </location>
</feature>
<dbReference type="Pfam" id="PF02204">
    <property type="entry name" value="VPS9"/>
    <property type="match status" value="1"/>
</dbReference>
<dbReference type="InParanoid" id="A0A0B2UJL2"/>
<dbReference type="Gene3D" id="1.20.1050.80">
    <property type="entry name" value="VPS9 domain"/>
    <property type="match status" value="1"/>
</dbReference>
<proteinExistence type="predicted"/>
<reference evidence="2 3" key="1">
    <citation type="journal article" date="2014" name="MBio">
        <title>The Ordospora colligata genome; evolution of extreme reduction in microsporidia and host-to-parasite horizontal gene transfer.</title>
        <authorList>
            <person name="Pombert J.-F."/>
            <person name="Haag K.L."/>
            <person name="Beidas S."/>
            <person name="Ebert D."/>
            <person name="Keeling P.J."/>
        </authorList>
    </citation>
    <scope>NUCLEOTIDE SEQUENCE [LARGE SCALE GENOMIC DNA]</scope>
    <source>
        <strain evidence="2 3">OC4</strain>
    </source>
</reference>
<dbReference type="VEuPathDB" id="MicrosporidiaDB:M896_081690"/>
<name>A0A0B2UJL2_9MICR</name>
<dbReference type="Proteomes" id="UP000031056">
    <property type="component" value="Unassembled WGS sequence"/>
</dbReference>
<dbReference type="InterPro" id="IPR037191">
    <property type="entry name" value="VPS9_dom_sf"/>
</dbReference>
<dbReference type="HOGENOM" id="CLU_095016_0_0_1"/>
<evidence type="ECO:0000313" key="3">
    <source>
        <dbReference type="Proteomes" id="UP000031056"/>
    </source>
</evidence>
<dbReference type="OrthoDB" id="300289at2759"/>
<dbReference type="EMBL" id="JOKQ01000008">
    <property type="protein sequence ID" value="KHN69429.1"/>
    <property type="molecule type" value="Genomic_DNA"/>
</dbReference>
<dbReference type="PROSITE" id="PS51205">
    <property type="entry name" value="VPS9"/>
    <property type="match status" value="1"/>
</dbReference>
<comment type="caution">
    <text evidence="2">The sequence shown here is derived from an EMBL/GenBank/DDBJ whole genome shotgun (WGS) entry which is preliminary data.</text>
</comment>
<evidence type="ECO:0000259" key="1">
    <source>
        <dbReference type="PROSITE" id="PS51205"/>
    </source>
</evidence>